<evidence type="ECO:0000256" key="2">
    <source>
        <dbReference type="SAM" id="Phobius"/>
    </source>
</evidence>
<keyword evidence="2" id="KW-1133">Transmembrane helix</keyword>
<sequence length="548" mass="60955">MAADPHEAEHEAPPATPMLRLDIKSPSFDRPLSMDADGSWTIRELKEHISQAAQTARPAPHAWPASHGIRCIHRGRILNDEIRLGTLEPGESLLSMHIVVQPEAWRPWETATPVEVPTEAPAEAPTEAPTKGPEAPSTLPAEAPPYAAFFESMPTKDENAIAHALFFTHAAYAASLAELSPHLPEKRLPRVPIPTMWPDNTTQQDADVRSSAVTLIERHVMHWEPWRDVCAKAPQAMSTPVAQYDHLMLQGLPYLLCTYKAAPPEAVTQALVAQLLERMAHLHDAWVELACRHIDRRPAPAPGPMPVPTDLLTWADAGAILGSTAAMGWRLLLLHVAITDSLPGIWNTIGIIAEWLFLVWHAYSALQRRWRERFAAHVGTPAPSPSPAQTAASEALAEAPDALEMPYLPHRQPQGNRNQLHYWVQRVAWLGLEEEEVAMGFGHVPPSTPLRITWIPTRAYATTRPAPLQRPWWLRYIVLPMVLFFVTLIPAVTECRNDALSLRKDAILALKTKWDEFRDKPSTPSDARPPALLLHPYSLNVLANASHR</sequence>
<organism evidence="3 4">
    <name type="scientific">Malassezia nana</name>
    <dbReference type="NCBI Taxonomy" id="180528"/>
    <lineage>
        <taxon>Eukaryota</taxon>
        <taxon>Fungi</taxon>
        <taxon>Dikarya</taxon>
        <taxon>Basidiomycota</taxon>
        <taxon>Ustilaginomycotina</taxon>
        <taxon>Malasseziomycetes</taxon>
        <taxon>Malasseziales</taxon>
        <taxon>Malasseziaceae</taxon>
        <taxon>Malassezia</taxon>
    </lineage>
</organism>
<evidence type="ECO:0000313" key="3">
    <source>
        <dbReference type="EMBL" id="WFD25599.1"/>
    </source>
</evidence>
<dbReference type="Proteomes" id="UP001213623">
    <property type="component" value="Chromosome 1"/>
</dbReference>
<keyword evidence="4" id="KW-1185">Reference proteome</keyword>
<gene>
    <name evidence="3" type="ORF">MNAN1_000562</name>
</gene>
<keyword evidence="2" id="KW-0472">Membrane</keyword>
<dbReference type="InterPro" id="IPR039751">
    <property type="entry name" value="HERPUD1/2"/>
</dbReference>
<dbReference type="PANTHER" id="PTHR12943:SF27">
    <property type="entry name" value="HOMOCYSTEINE-INDUCED ENDOPLASMIC RETICULUM PROTEIN, ISOFORM A"/>
    <property type="match status" value="1"/>
</dbReference>
<feature type="compositionally biased region" description="Low complexity" evidence="1">
    <location>
        <begin position="117"/>
        <end position="130"/>
    </location>
</feature>
<keyword evidence="2" id="KW-0812">Transmembrane</keyword>
<proteinExistence type="predicted"/>
<evidence type="ECO:0000256" key="1">
    <source>
        <dbReference type="SAM" id="MobiDB-lite"/>
    </source>
</evidence>
<feature type="region of interest" description="Disordered" evidence="1">
    <location>
        <begin position="117"/>
        <end position="142"/>
    </location>
</feature>
<protein>
    <recommendedName>
        <fullName evidence="5">Ubiquitin-like domain-containing protein</fullName>
    </recommendedName>
</protein>
<dbReference type="InterPro" id="IPR029071">
    <property type="entry name" value="Ubiquitin-like_domsf"/>
</dbReference>
<dbReference type="AlphaFoldDB" id="A0AAF0J160"/>
<name>A0AAF0J160_9BASI</name>
<feature type="transmembrane region" description="Helical" evidence="2">
    <location>
        <begin position="473"/>
        <end position="493"/>
    </location>
</feature>
<dbReference type="Gene3D" id="3.10.20.90">
    <property type="entry name" value="Phosphatidylinositol 3-kinase Catalytic Subunit, Chain A, domain 1"/>
    <property type="match status" value="1"/>
</dbReference>
<dbReference type="SUPFAM" id="SSF54236">
    <property type="entry name" value="Ubiquitin-like"/>
    <property type="match status" value="1"/>
</dbReference>
<dbReference type="GO" id="GO:0030968">
    <property type="term" value="P:endoplasmic reticulum unfolded protein response"/>
    <property type="evidence" value="ECO:0007669"/>
    <property type="project" value="TreeGrafter"/>
</dbReference>
<reference evidence="3" key="1">
    <citation type="submission" date="2023-03" db="EMBL/GenBank/DDBJ databases">
        <title>Mating type loci evolution in Malassezia.</title>
        <authorList>
            <person name="Coelho M.A."/>
        </authorList>
    </citation>
    <scope>NUCLEOTIDE SEQUENCE</scope>
    <source>
        <strain evidence="3">CBS 9557</strain>
    </source>
</reference>
<feature type="transmembrane region" description="Helical" evidence="2">
    <location>
        <begin position="344"/>
        <end position="363"/>
    </location>
</feature>
<evidence type="ECO:0000313" key="4">
    <source>
        <dbReference type="Proteomes" id="UP001213623"/>
    </source>
</evidence>
<evidence type="ECO:0008006" key="5">
    <source>
        <dbReference type="Google" id="ProtNLM"/>
    </source>
</evidence>
<dbReference type="EMBL" id="CP119892">
    <property type="protein sequence ID" value="WFD25599.1"/>
    <property type="molecule type" value="Genomic_DNA"/>
</dbReference>
<dbReference type="PANTHER" id="PTHR12943">
    <property type="entry name" value="HOMOCYSTEINE-RESPONSIVE ENDOPLASMIC RETICULUM-RESIDENT UNIQUITIN-LIKE DOMAIN HERPUD PROTEIN FAMILY MEMBER"/>
    <property type="match status" value="1"/>
</dbReference>
<accession>A0AAF0J160</accession>